<feature type="compositionally biased region" description="Acidic residues" evidence="1">
    <location>
        <begin position="346"/>
        <end position="375"/>
    </location>
</feature>
<evidence type="ECO:0000313" key="4">
    <source>
        <dbReference type="EMBL" id="QSB05841.1"/>
    </source>
</evidence>
<keyword evidence="5" id="KW-1185">Reference proteome</keyword>
<organism evidence="4 5">
    <name type="scientific">Natronoglycomyces albus</name>
    <dbReference type="NCBI Taxonomy" id="2811108"/>
    <lineage>
        <taxon>Bacteria</taxon>
        <taxon>Bacillati</taxon>
        <taxon>Actinomycetota</taxon>
        <taxon>Actinomycetes</taxon>
        <taxon>Glycomycetales</taxon>
        <taxon>Glycomycetaceae</taxon>
        <taxon>Natronoglycomyces</taxon>
    </lineage>
</organism>
<dbReference type="Proteomes" id="UP000662939">
    <property type="component" value="Chromosome"/>
</dbReference>
<evidence type="ECO:0000256" key="1">
    <source>
        <dbReference type="SAM" id="MobiDB-lite"/>
    </source>
</evidence>
<dbReference type="RefSeq" id="WP_213171853.1">
    <property type="nucleotide sequence ID" value="NZ_CP070496.1"/>
</dbReference>
<dbReference type="AlphaFoldDB" id="A0A895XJ81"/>
<keyword evidence="2" id="KW-0472">Membrane</keyword>
<feature type="transmembrane region" description="Helical" evidence="2">
    <location>
        <begin position="421"/>
        <end position="442"/>
    </location>
</feature>
<keyword evidence="2" id="KW-0812">Transmembrane</keyword>
<evidence type="ECO:0000313" key="5">
    <source>
        <dbReference type="Proteomes" id="UP000662939"/>
    </source>
</evidence>
<gene>
    <name evidence="4" type="ORF">JQS30_02630</name>
</gene>
<reference evidence="4" key="1">
    <citation type="submission" date="2021-02" db="EMBL/GenBank/DDBJ databases">
        <title>Natronoglycomyces albus gen. nov., sp. nov, a haloalkaliphilic actinobacterium from a soda solonchak soil.</title>
        <authorList>
            <person name="Sorokin D.Y."/>
            <person name="Khijniak T.V."/>
            <person name="Zakharycheva A.P."/>
            <person name="Boueva O.V."/>
            <person name="Ariskina E.V."/>
            <person name="Hahnke R.L."/>
            <person name="Bunk B."/>
            <person name="Sproer C."/>
            <person name="Schumann P."/>
            <person name="Evtushenko L.I."/>
            <person name="Kublanov I.V."/>
        </authorList>
    </citation>
    <scope>NUCLEOTIDE SEQUENCE</scope>
    <source>
        <strain evidence="4">DSM 106290</strain>
    </source>
</reference>
<keyword evidence="3" id="KW-0732">Signal</keyword>
<feature type="region of interest" description="Disordered" evidence="1">
    <location>
        <begin position="336"/>
        <end position="417"/>
    </location>
</feature>
<feature type="compositionally biased region" description="Low complexity" evidence="1">
    <location>
        <begin position="376"/>
        <end position="403"/>
    </location>
</feature>
<proteinExistence type="predicted"/>
<evidence type="ECO:0000256" key="2">
    <source>
        <dbReference type="SAM" id="Phobius"/>
    </source>
</evidence>
<evidence type="ECO:0000256" key="3">
    <source>
        <dbReference type="SAM" id="SignalP"/>
    </source>
</evidence>
<accession>A0A895XJ81</accession>
<keyword evidence="2" id="KW-1133">Transmembrane helix</keyword>
<sequence>MSLTRTARRGVAISTTVAVTAGFAAVAMASAAASEVGEPLLRVAQPNAVMDSVYPGKRIRMSVTNESSITAENVQFVIELENPDVDVTFLYIPNAEQPCEVLDGASKAVCDVGDVEGGETRHFDSISLYALESAIGTPATLRVTSDTPFDNRYAVQQFWVVPNYFTGVDLTVWSVEQIHIPAGESVAFGARQLGFYNQGDVDAEGLGLILKFPSPISVDPAPGCTSVSYRFATTVTCEFPDLVVPGATESGTRVGHDIGTLSISEESQVDGYFGFIDGHAVALNALQVEVEVPDYSDDPDDDEEEVEVEIFSLHDGEVEPEIVDMSNRFIVMSVSSERKIDPTETPTDDPTETPTDDPTETPTDDPTETPTDDPTETPTETPTDDPTSGGPTTQPTQTGDVPTSEPGKGGDGRLPVTGTSLAAFAAGAVALLAAGLALMFLARGRKSEEDSEVASQ</sequence>
<dbReference type="KEGG" id="nav:JQS30_02630"/>
<dbReference type="EMBL" id="CP070496">
    <property type="protein sequence ID" value="QSB05841.1"/>
    <property type="molecule type" value="Genomic_DNA"/>
</dbReference>
<feature type="chain" id="PRO_5039568973" description="LPXTG cell wall anchor domain-containing protein" evidence="3">
    <location>
        <begin position="30"/>
        <end position="456"/>
    </location>
</feature>
<protein>
    <recommendedName>
        <fullName evidence="6">LPXTG cell wall anchor domain-containing protein</fullName>
    </recommendedName>
</protein>
<evidence type="ECO:0008006" key="6">
    <source>
        <dbReference type="Google" id="ProtNLM"/>
    </source>
</evidence>
<feature type="signal peptide" evidence="3">
    <location>
        <begin position="1"/>
        <end position="29"/>
    </location>
</feature>
<name>A0A895XJ81_9ACTN</name>